<dbReference type="RefSeq" id="WP_407339796.1">
    <property type="nucleotide sequence ID" value="NZ_CP136862.1"/>
</dbReference>
<dbReference type="Proteomes" id="UP001626536">
    <property type="component" value="Chromosome"/>
</dbReference>
<evidence type="ECO:0000256" key="9">
    <source>
        <dbReference type="ARBA" id="ARBA00023204"/>
    </source>
</evidence>
<proteinExistence type="predicted"/>
<name>A0ABZ0HVA6_9HYPH</name>
<dbReference type="GO" id="GO:0004386">
    <property type="term" value="F:helicase activity"/>
    <property type="evidence" value="ECO:0007669"/>
    <property type="project" value="UniProtKB-KW"/>
</dbReference>
<sequence>MSHFEIPPHTLRRQHEASNPASSIWVSANAGSGKTHVLAQRVMRLLLKGVPPSKILCLTFTKAAAANMAGRVFDALAVWTRLDDKELREAIVATGAPTPTAADLIVARRLFARAVETPGGLKIQTIHAFCERLLHLFPFEANAPSRFEVADDARQAELLLRARREILAEAMTDLRGLGPKLQRIADECGANDFPNLIKEAMGHRALFRGRLRQDPELALRRALGLDPSCSAAQIDREMIEQGFAPERWSEIAGFLDQGKKTDQERARLLWRAASAYEQRRSDDDLEACIVSYLAAFFTEKGKGGKTRNLLTSGLASERPHIADLLYAEQERLDPLRAARNAAAAFERGVSLIAIVDAIFKRYEAMKAARGVLDFDDLIERTLALLERSDARWVLYKLDAGIDHILVDEAQDTSAAQWKILEELTSDFATGEARSGARRTFFAVGDEKQSIFSFQGAAPHMFGEMRRKFETKFRSGAESFAHVRLTQSFRSVPGVLSAIDKVFERDGHQGGLVAANDVWMPHEALKQQLPGLVEIWPLVGVQSREDPRDWRLPLDLLDAKDPASLVAERIAQKIARLIADGSDEYVYDGRTRRLRPVRAGDIMILVRRRDAFFEAVIRALKRSKVPVAGADRLELAEHIAVKDLIAAGRAALLAEDDLNLACVLKSPLIGLDDDDLLAIAPGRGGGLFEALAGSADARCVEAYAKIARWRERAASSPFAFYSRLLGEEGGRRAIAARLGPEAGDAIDEFLRLALAHEEEAAPSLVTFLNDLEAMDCSIKRDMETGLDVVRVMTVHAAKGLEAKIVFLPDTCSAPSPHHEPKVYALDSGFGEASIIAWSPRRDADCPAIEAARERMREAAADEYRRLLYVALTRAEERLYIAGFHGANKPNAACWAAMIEAALASGDDIESAPAFWDAEEKILRRVTRGSVRPADDVADATQDNATADAPDWLWRAVGPESNAPPPVRPSSALAAADRLNETRLPQARREALRRGSLLHVLLQYLPGVAPEHRRKAALAFLSARADDLDGQVRQSLADSALGVIEMPALADLFRPGSRAEVSVAGGVTPASGSCIDVAGQVDRIGETANEVLVADFKTGAPCAAAETPAAYLVQMALYRAVLAPLWPNKRLRMMLIWTAGPLVASLDEADLDAALAGFMAGQARLSSTA</sequence>
<dbReference type="Pfam" id="PF13361">
    <property type="entry name" value="UvrD_C"/>
    <property type="match status" value="1"/>
</dbReference>
<evidence type="ECO:0000313" key="19">
    <source>
        <dbReference type="Proteomes" id="UP001626536"/>
    </source>
</evidence>
<keyword evidence="19" id="KW-1185">Reference proteome</keyword>
<evidence type="ECO:0000256" key="2">
    <source>
        <dbReference type="ARBA" id="ARBA00022741"/>
    </source>
</evidence>
<dbReference type="EC" id="5.6.2.4" evidence="12"/>
<keyword evidence="10" id="KW-0413">Isomerase</keyword>
<dbReference type="InterPro" id="IPR011604">
    <property type="entry name" value="PDDEXK-like_dom_sf"/>
</dbReference>
<dbReference type="PROSITE" id="PS51198">
    <property type="entry name" value="UVRD_HELICASE_ATP_BIND"/>
    <property type="match status" value="1"/>
</dbReference>
<gene>
    <name evidence="18" type="primary">addA</name>
    <name evidence="18" type="ORF">RZS28_03345</name>
</gene>
<feature type="binding site" evidence="15">
    <location>
        <begin position="28"/>
        <end position="35"/>
    </location>
    <ligand>
        <name>ATP</name>
        <dbReference type="ChEBI" id="CHEBI:30616"/>
    </ligand>
</feature>
<evidence type="ECO:0000256" key="12">
    <source>
        <dbReference type="ARBA" id="ARBA00034808"/>
    </source>
</evidence>
<dbReference type="InterPro" id="IPR000212">
    <property type="entry name" value="DNA_helicase_UvrD/REP"/>
</dbReference>
<evidence type="ECO:0000259" key="16">
    <source>
        <dbReference type="PROSITE" id="PS51198"/>
    </source>
</evidence>
<keyword evidence="4 15" id="KW-0378">Hydrolase</keyword>
<dbReference type="Gene3D" id="3.90.320.10">
    <property type="match status" value="1"/>
</dbReference>
<dbReference type="InterPro" id="IPR038726">
    <property type="entry name" value="PDDEXK_AddAB-type"/>
</dbReference>
<feature type="domain" description="UvrD-like helicase ATP-binding" evidence="16">
    <location>
        <begin position="7"/>
        <end position="491"/>
    </location>
</feature>
<comment type="catalytic activity">
    <reaction evidence="11">
        <text>Couples ATP hydrolysis with the unwinding of duplex DNA by translocating in the 3'-5' direction.</text>
        <dbReference type="EC" id="5.6.2.4"/>
    </reaction>
</comment>
<protein>
    <recommendedName>
        <fullName evidence="12">DNA 3'-5' helicase</fullName>
        <ecNumber evidence="12">5.6.2.4</ecNumber>
    </recommendedName>
    <alternativeName>
        <fullName evidence="13">DNA 3'-5' helicase II</fullName>
    </alternativeName>
</protein>
<reference evidence="18 19" key="1">
    <citation type="submission" date="2023-10" db="EMBL/GenBank/DDBJ databases">
        <title>Novel methanotroph of the genus Methylocapsa from a subarctic wetland.</title>
        <authorList>
            <person name="Belova S.E."/>
            <person name="Oshkin I.Y."/>
            <person name="Miroshnikov K."/>
            <person name="Dedysh S.N."/>
        </authorList>
    </citation>
    <scope>NUCLEOTIDE SEQUENCE [LARGE SCALE GENOMIC DNA]</scope>
    <source>
        <strain evidence="18 19">RX1</strain>
    </source>
</reference>
<comment type="catalytic activity">
    <reaction evidence="14">
        <text>ATP + H2O = ADP + phosphate + H(+)</text>
        <dbReference type="Rhea" id="RHEA:13065"/>
        <dbReference type="ChEBI" id="CHEBI:15377"/>
        <dbReference type="ChEBI" id="CHEBI:15378"/>
        <dbReference type="ChEBI" id="CHEBI:30616"/>
        <dbReference type="ChEBI" id="CHEBI:43474"/>
        <dbReference type="ChEBI" id="CHEBI:456216"/>
        <dbReference type="EC" id="5.6.2.4"/>
    </reaction>
</comment>
<dbReference type="InterPro" id="IPR027417">
    <property type="entry name" value="P-loop_NTPase"/>
</dbReference>
<evidence type="ECO:0000256" key="4">
    <source>
        <dbReference type="ARBA" id="ARBA00022801"/>
    </source>
</evidence>
<dbReference type="PANTHER" id="PTHR11070:SF2">
    <property type="entry name" value="ATP-DEPENDENT DNA HELICASE SRS2"/>
    <property type="match status" value="1"/>
</dbReference>
<evidence type="ECO:0000256" key="14">
    <source>
        <dbReference type="ARBA" id="ARBA00048988"/>
    </source>
</evidence>
<keyword evidence="5 15" id="KW-0347">Helicase</keyword>
<evidence type="ECO:0000256" key="10">
    <source>
        <dbReference type="ARBA" id="ARBA00023235"/>
    </source>
</evidence>
<keyword evidence="9" id="KW-0234">DNA repair</keyword>
<evidence type="ECO:0000256" key="13">
    <source>
        <dbReference type="ARBA" id="ARBA00034923"/>
    </source>
</evidence>
<evidence type="ECO:0000256" key="15">
    <source>
        <dbReference type="PROSITE-ProRule" id="PRU00560"/>
    </source>
</evidence>
<dbReference type="InterPro" id="IPR014016">
    <property type="entry name" value="UvrD-like_ATP-bd"/>
</dbReference>
<evidence type="ECO:0000256" key="1">
    <source>
        <dbReference type="ARBA" id="ARBA00022722"/>
    </source>
</evidence>
<dbReference type="EMBL" id="CP136862">
    <property type="protein sequence ID" value="WOJ90349.1"/>
    <property type="molecule type" value="Genomic_DNA"/>
</dbReference>
<evidence type="ECO:0000256" key="6">
    <source>
        <dbReference type="ARBA" id="ARBA00022839"/>
    </source>
</evidence>
<keyword evidence="2 15" id="KW-0547">Nucleotide-binding</keyword>
<evidence type="ECO:0000256" key="7">
    <source>
        <dbReference type="ARBA" id="ARBA00022840"/>
    </source>
</evidence>
<accession>A0ABZ0HVA6</accession>
<keyword evidence="7 15" id="KW-0067">ATP-binding</keyword>
<keyword evidence="1" id="KW-0540">Nuclease</keyword>
<dbReference type="PANTHER" id="PTHR11070">
    <property type="entry name" value="UVRD / RECB / PCRA DNA HELICASE FAMILY MEMBER"/>
    <property type="match status" value="1"/>
</dbReference>
<feature type="domain" description="UvrD-like helicase C-terminal" evidence="17">
    <location>
        <begin position="508"/>
        <end position="798"/>
    </location>
</feature>
<evidence type="ECO:0000256" key="5">
    <source>
        <dbReference type="ARBA" id="ARBA00022806"/>
    </source>
</evidence>
<dbReference type="SUPFAM" id="SSF52540">
    <property type="entry name" value="P-loop containing nucleoside triphosphate hydrolases"/>
    <property type="match status" value="1"/>
</dbReference>
<dbReference type="InterPro" id="IPR014151">
    <property type="entry name" value="DNA_helicase_AddA"/>
</dbReference>
<organism evidence="18 19">
    <name type="scientific">Methylocapsa polymorpha</name>
    <dbReference type="NCBI Taxonomy" id="3080828"/>
    <lineage>
        <taxon>Bacteria</taxon>
        <taxon>Pseudomonadati</taxon>
        <taxon>Pseudomonadota</taxon>
        <taxon>Alphaproteobacteria</taxon>
        <taxon>Hyphomicrobiales</taxon>
        <taxon>Beijerinckiaceae</taxon>
        <taxon>Methylocapsa</taxon>
    </lineage>
</organism>
<keyword evidence="3" id="KW-0227">DNA damage</keyword>
<dbReference type="InterPro" id="IPR014017">
    <property type="entry name" value="DNA_helicase_UvrD-like_C"/>
</dbReference>
<dbReference type="Gene3D" id="3.40.50.300">
    <property type="entry name" value="P-loop containing nucleotide triphosphate hydrolases"/>
    <property type="match status" value="4"/>
</dbReference>
<evidence type="ECO:0000256" key="3">
    <source>
        <dbReference type="ARBA" id="ARBA00022763"/>
    </source>
</evidence>
<evidence type="ECO:0000256" key="11">
    <source>
        <dbReference type="ARBA" id="ARBA00034617"/>
    </source>
</evidence>
<dbReference type="NCBIfam" id="TIGR02784">
    <property type="entry name" value="addA_alphas"/>
    <property type="match status" value="1"/>
</dbReference>
<dbReference type="PROSITE" id="PS51217">
    <property type="entry name" value="UVRD_HELICASE_CTER"/>
    <property type="match status" value="1"/>
</dbReference>
<dbReference type="Pfam" id="PF12705">
    <property type="entry name" value="PDDEXK_1"/>
    <property type="match status" value="1"/>
</dbReference>
<keyword evidence="6" id="KW-0269">Exonuclease</keyword>
<dbReference type="Pfam" id="PF00580">
    <property type="entry name" value="UvrD-helicase"/>
    <property type="match status" value="1"/>
</dbReference>
<evidence type="ECO:0000259" key="17">
    <source>
        <dbReference type="PROSITE" id="PS51217"/>
    </source>
</evidence>
<evidence type="ECO:0000313" key="18">
    <source>
        <dbReference type="EMBL" id="WOJ90349.1"/>
    </source>
</evidence>
<evidence type="ECO:0000256" key="8">
    <source>
        <dbReference type="ARBA" id="ARBA00023125"/>
    </source>
</evidence>
<keyword evidence="8" id="KW-0238">DNA-binding</keyword>
<dbReference type="Gene3D" id="1.10.486.10">
    <property type="entry name" value="PCRA, domain 4"/>
    <property type="match status" value="1"/>
</dbReference>